<dbReference type="Pfam" id="PF06772">
    <property type="entry name" value="LtrA"/>
    <property type="match status" value="1"/>
</dbReference>
<feature type="transmembrane region" description="Helical" evidence="1">
    <location>
        <begin position="288"/>
        <end position="309"/>
    </location>
</feature>
<feature type="transmembrane region" description="Helical" evidence="1">
    <location>
        <begin position="84"/>
        <end position="107"/>
    </location>
</feature>
<evidence type="ECO:0000313" key="3">
    <source>
        <dbReference type="Proteomes" id="UP000649753"/>
    </source>
</evidence>
<feature type="transmembrane region" description="Helical" evidence="1">
    <location>
        <begin position="146"/>
        <end position="163"/>
    </location>
</feature>
<keyword evidence="1" id="KW-0472">Membrane</keyword>
<proteinExistence type="predicted"/>
<accession>A0A927M7C5</accession>
<dbReference type="PANTHER" id="PTHR36840:SF1">
    <property type="entry name" value="BLL5714 PROTEIN"/>
    <property type="match status" value="1"/>
</dbReference>
<feature type="transmembrane region" description="Helical" evidence="1">
    <location>
        <begin position="248"/>
        <end position="267"/>
    </location>
</feature>
<dbReference type="EMBL" id="JADBEB010000001">
    <property type="protein sequence ID" value="MBE1488051.1"/>
    <property type="molecule type" value="Genomic_DNA"/>
</dbReference>
<dbReference type="InterPro" id="IPR010640">
    <property type="entry name" value="Low_temperature_requirement_A"/>
</dbReference>
<feature type="transmembrane region" description="Helical" evidence="1">
    <location>
        <begin position="321"/>
        <end position="340"/>
    </location>
</feature>
<dbReference type="AlphaFoldDB" id="A0A927M7C5"/>
<feature type="transmembrane region" description="Helical" evidence="1">
    <location>
        <begin position="219"/>
        <end position="242"/>
    </location>
</feature>
<protein>
    <submittedName>
        <fullName evidence="2">Low temperature requirement protein LtrA</fullName>
    </submittedName>
</protein>
<dbReference type="Proteomes" id="UP000649753">
    <property type="component" value="Unassembled WGS sequence"/>
</dbReference>
<keyword evidence="1" id="KW-0812">Transmembrane</keyword>
<evidence type="ECO:0000256" key="1">
    <source>
        <dbReference type="SAM" id="Phobius"/>
    </source>
</evidence>
<feature type="transmembrane region" description="Helical" evidence="1">
    <location>
        <begin position="59"/>
        <end position="77"/>
    </location>
</feature>
<gene>
    <name evidence="2" type="ORF">H4W31_003689</name>
</gene>
<name>A0A927M7C5_9ACTN</name>
<feature type="transmembrane region" description="Helical" evidence="1">
    <location>
        <begin position="352"/>
        <end position="367"/>
    </location>
</feature>
<reference evidence="2" key="1">
    <citation type="submission" date="2020-10" db="EMBL/GenBank/DDBJ databases">
        <title>Sequencing the genomes of 1000 actinobacteria strains.</title>
        <authorList>
            <person name="Klenk H.-P."/>
        </authorList>
    </citation>
    <scope>NUCLEOTIDE SEQUENCE</scope>
    <source>
        <strain evidence="2">DSM 46832</strain>
    </source>
</reference>
<dbReference type="RefSeq" id="WP_192767790.1">
    <property type="nucleotide sequence ID" value="NZ_JADBEB010000001.1"/>
</dbReference>
<evidence type="ECO:0000313" key="2">
    <source>
        <dbReference type="EMBL" id="MBE1488051.1"/>
    </source>
</evidence>
<sequence length="405" mass="43264">MGETHSGLILRGEASSQRATFLELFLDLVFVFALTRVSQRLITDFTTEQRILLSEAGQTLLLFLALWLLWATTAWITSTLEPDALAVQVVVVVTVVGSMVMAVALPQGFGERGLVFAGAYVSVQIGRILIFLLATHGRADPTDPAAPLRVLFWSGLTAVPWIIGGLLGEGAARGVLWSLAVTVDYIALTLGWPAPRLGRTRFSGQTLAEEHLAERYQQFLLIALGESIFVIGVTFSGGGGAFTPARTGAFGLALLTTVLFWRIYFYRAGQVLPLAITRARDPARLGQSVAYTHLTMIAGIVLTGVGYELSIAHPLGHNPPAWLFAVLGGPALFLVGRAGFEYQVFGRVSRSRVAGLILLGAVVPAMLNMSPLTIAGTAAGILLGVALLDFRRSHGRAPEQPAPPI</sequence>
<keyword evidence="3" id="KW-1185">Reference proteome</keyword>
<keyword evidence="1" id="KW-1133">Transmembrane helix</keyword>
<comment type="caution">
    <text evidence="2">The sequence shown here is derived from an EMBL/GenBank/DDBJ whole genome shotgun (WGS) entry which is preliminary data.</text>
</comment>
<feature type="transmembrane region" description="Helical" evidence="1">
    <location>
        <begin position="21"/>
        <end position="39"/>
    </location>
</feature>
<dbReference type="PANTHER" id="PTHR36840">
    <property type="entry name" value="BLL5714 PROTEIN"/>
    <property type="match status" value="1"/>
</dbReference>
<feature type="transmembrane region" description="Helical" evidence="1">
    <location>
        <begin position="113"/>
        <end position="134"/>
    </location>
</feature>
<organism evidence="2 3">
    <name type="scientific">Plantactinospora soyae</name>
    <dbReference type="NCBI Taxonomy" id="1544732"/>
    <lineage>
        <taxon>Bacteria</taxon>
        <taxon>Bacillati</taxon>
        <taxon>Actinomycetota</taxon>
        <taxon>Actinomycetes</taxon>
        <taxon>Micromonosporales</taxon>
        <taxon>Micromonosporaceae</taxon>
        <taxon>Plantactinospora</taxon>
    </lineage>
</organism>